<evidence type="ECO:0000313" key="2">
    <source>
        <dbReference type="EMBL" id="SDD30058.1"/>
    </source>
</evidence>
<protein>
    <submittedName>
        <fullName evidence="2">Three-Cys-motif partner protein</fullName>
    </submittedName>
</protein>
<dbReference type="EMBL" id="FNAH01000001">
    <property type="protein sequence ID" value="SDD30058.1"/>
    <property type="molecule type" value="Genomic_DNA"/>
</dbReference>
<reference evidence="2 3" key="1">
    <citation type="submission" date="2016-10" db="EMBL/GenBank/DDBJ databases">
        <authorList>
            <person name="de Groot N.N."/>
        </authorList>
    </citation>
    <scope>NUCLEOTIDE SEQUENCE [LARGE SCALE GENOMIC DNA]</scope>
    <source>
        <strain evidence="2 3">DSM 22220</strain>
    </source>
</reference>
<dbReference type="Proteomes" id="UP000199344">
    <property type="component" value="Unassembled WGS sequence"/>
</dbReference>
<keyword evidence="3" id="KW-1185">Reference proteome</keyword>
<dbReference type="STRING" id="591205.SAMN05421538_101317"/>
<name>A0A1G6TLU6_9RHOB</name>
<evidence type="ECO:0000259" key="1">
    <source>
        <dbReference type="Pfam" id="PF22560"/>
    </source>
</evidence>
<proteinExistence type="predicted"/>
<sequence>MRRGSRAIAASCENRHSTEGRRLRQSCYGCERDSRANSHPSICSSYVLLLGMEQSIYYGVQQDSNLGAFMSKKFFEERGDQSIVKARIVQKYFVAWANIVVGSAKRWGEGKIAYIDLYAGPGRYKDGSASTPLMVLEKAIENERIRDALVALFNDVDENNSSTLKQEIAKLPGIKTLKYQPVVNCNEVGKDAEEYFSETQIIPAFTFFDPFGYKGLSLRLVNGVIKDWGCDCVFFFNYNRINAGISNASVKPHMDALFGEERADQLRIKVNGARPAHRQEMVLEELSNALIEMGGKFVLPFRFKNPEGRLTHHLVFVSKNFKGYEVMKEIMAKESSTEDQGVASFSYSPADETMPFLFEFQRPLDDLADLLLHDFAGRTVSLRDVYCEHSVGRPFLSRHYKDVLGKLESAEKVSVVDPEGKKRRQNSFADRLLVIFP</sequence>
<dbReference type="AlphaFoldDB" id="A0A1G6TLU6"/>
<gene>
    <name evidence="2" type="ORF">SAMN05421538_101317</name>
</gene>
<dbReference type="NCBIfam" id="TIGR04474">
    <property type="entry name" value="tcm_partner"/>
    <property type="match status" value="1"/>
</dbReference>
<dbReference type="InterPro" id="IPR031009">
    <property type="entry name" value="Tcm_partner"/>
</dbReference>
<evidence type="ECO:0000313" key="3">
    <source>
        <dbReference type="Proteomes" id="UP000199344"/>
    </source>
</evidence>
<dbReference type="Pfam" id="PF22560">
    <property type="entry name" value="GMT-wHTH"/>
    <property type="match status" value="1"/>
</dbReference>
<accession>A0A1G6TLU6</accession>
<organism evidence="2 3">
    <name type="scientific">Paracoccus isoporae</name>
    <dbReference type="NCBI Taxonomy" id="591205"/>
    <lineage>
        <taxon>Bacteria</taxon>
        <taxon>Pseudomonadati</taxon>
        <taxon>Pseudomonadota</taxon>
        <taxon>Alphaproteobacteria</taxon>
        <taxon>Rhodobacterales</taxon>
        <taxon>Paracoccaceae</taxon>
        <taxon>Paracoccus</taxon>
    </lineage>
</organism>
<feature type="domain" description="GMT-like wHTH" evidence="1">
    <location>
        <begin position="347"/>
        <end position="420"/>
    </location>
</feature>
<dbReference type="InterPro" id="IPR054339">
    <property type="entry name" value="GMT_wHTH"/>
</dbReference>